<dbReference type="GO" id="GO:0005886">
    <property type="term" value="C:plasma membrane"/>
    <property type="evidence" value="ECO:0007669"/>
    <property type="project" value="UniProtKB-SubCell"/>
</dbReference>
<dbReference type="Gene3D" id="1.10.287.80">
    <property type="entry name" value="ATP synthase, gamma subunit, helix hairpin domain"/>
    <property type="match status" value="1"/>
</dbReference>
<keyword evidence="4 10" id="KW-0813">Transport</keyword>
<keyword evidence="12" id="KW-1185">Reference proteome</keyword>
<dbReference type="GO" id="GO:0042777">
    <property type="term" value="P:proton motive force-driven plasma membrane ATP synthesis"/>
    <property type="evidence" value="ECO:0007669"/>
    <property type="project" value="UniProtKB-UniRule"/>
</dbReference>
<evidence type="ECO:0000256" key="7">
    <source>
        <dbReference type="ARBA" id="ARBA00023136"/>
    </source>
</evidence>
<dbReference type="RefSeq" id="WP_073134166.1">
    <property type="nucleotide sequence ID" value="NZ_FQWQ01000001.1"/>
</dbReference>
<sequence length="296" mass="33114">MPNLKEVKNRITSVMSTQQITKAMKMVAAAKLRKSQDRITQMRPYAQKLNAILRNLSEAQLSGDSDNWYSQVREEKRILIVAVSSDRGLCGSFNTTVMKGVTRLIQEKYEAQSRQGNVVILPIGKKSAEYFGKRKYELVDQYTGLFSSLTFAHASEAGEYIMKVFREGKFDKVELVYNEFKNVATQILRTEQLLPVVSPEPQTGATSSQIDYIYQPSQQEIVEALIPNSLKVQIFKALLDSNAAENGARMTAMDKATENAGELLKELKLSYNRSRQAAITKEILEIVGGAEALKSA</sequence>
<evidence type="ECO:0000256" key="10">
    <source>
        <dbReference type="HAMAP-Rule" id="MF_00815"/>
    </source>
</evidence>
<dbReference type="PRINTS" id="PR00126">
    <property type="entry name" value="ATPASEGAMMA"/>
</dbReference>
<dbReference type="Gene3D" id="3.40.1380.10">
    <property type="match status" value="1"/>
</dbReference>
<evidence type="ECO:0000256" key="6">
    <source>
        <dbReference type="ARBA" id="ARBA00023065"/>
    </source>
</evidence>
<dbReference type="PANTHER" id="PTHR11693">
    <property type="entry name" value="ATP SYNTHASE GAMMA CHAIN"/>
    <property type="match status" value="1"/>
</dbReference>
<evidence type="ECO:0000313" key="11">
    <source>
        <dbReference type="EMBL" id="SHG93470.1"/>
    </source>
</evidence>
<proteinExistence type="inferred from homology"/>
<dbReference type="CDD" id="cd12151">
    <property type="entry name" value="F1-ATPase_gamma"/>
    <property type="match status" value="1"/>
</dbReference>
<dbReference type="STRING" id="947013.SAMN04488109_2534"/>
<keyword evidence="9 10" id="KW-0066">ATP synthesis</keyword>
<accession>A0A1M5NVD9</accession>
<dbReference type="PANTHER" id="PTHR11693:SF22">
    <property type="entry name" value="ATP SYNTHASE SUBUNIT GAMMA, MITOCHONDRIAL"/>
    <property type="match status" value="1"/>
</dbReference>
<comment type="subcellular location">
    <subcellularLocation>
        <location evidence="10">Cell membrane</location>
        <topology evidence="10">Peripheral membrane protein</topology>
    </subcellularLocation>
    <subcellularLocation>
        <location evidence="2">Membrane</location>
        <topology evidence="2">Peripheral membrane protein</topology>
    </subcellularLocation>
</comment>
<evidence type="ECO:0000313" key="12">
    <source>
        <dbReference type="Proteomes" id="UP000184212"/>
    </source>
</evidence>
<evidence type="ECO:0000256" key="5">
    <source>
        <dbReference type="ARBA" id="ARBA00022781"/>
    </source>
</evidence>
<dbReference type="Proteomes" id="UP000184212">
    <property type="component" value="Unassembled WGS sequence"/>
</dbReference>
<dbReference type="Pfam" id="PF00231">
    <property type="entry name" value="ATP-synt"/>
    <property type="match status" value="1"/>
</dbReference>
<dbReference type="NCBIfam" id="TIGR01146">
    <property type="entry name" value="ATPsyn_F1gamma"/>
    <property type="match status" value="1"/>
</dbReference>
<dbReference type="InterPro" id="IPR000131">
    <property type="entry name" value="ATP_synth_F1_gsu"/>
</dbReference>
<evidence type="ECO:0000256" key="8">
    <source>
        <dbReference type="ARBA" id="ARBA00023196"/>
    </source>
</evidence>
<dbReference type="PROSITE" id="PS00153">
    <property type="entry name" value="ATPASE_GAMMA"/>
    <property type="match status" value="1"/>
</dbReference>
<keyword evidence="8 10" id="KW-0139">CF(1)</keyword>
<evidence type="ECO:0000256" key="9">
    <source>
        <dbReference type="ARBA" id="ARBA00023310"/>
    </source>
</evidence>
<keyword evidence="6 10" id="KW-0406">Ion transport</keyword>
<evidence type="ECO:0000256" key="1">
    <source>
        <dbReference type="ARBA" id="ARBA00003456"/>
    </source>
</evidence>
<protein>
    <recommendedName>
        <fullName evidence="10">ATP synthase gamma chain</fullName>
    </recommendedName>
    <alternativeName>
        <fullName evidence="10">ATP synthase F1 sector gamma subunit</fullName>
    </alternativeName>
    <alternativeName>
        <fullName evidence="10">F-ATPase gamma subunit</fullName>
    </alternativeName>
</protein>
<organism evidence="11 12">
    <name type="scientific">Chryseolinea serpens</name>
    <dbReference type="NCBI Taxonomy" id="947013"/>
    <lineage>
        <taxon>Bacteria</taxon>
        <taxon>Pseudomonadati</taxon>
        <taxon>Bacteroidota</taxon>
        <taxon>Cytophagia</taxon>
        <taxon>Cytophagales</taxon>
        <taxon>Fulvivirgaceae</taxon>
        <taxon>Chryseolinea</taxon>
    </lineage>
</organism>
<comment type="subunit">
    <text evidence="10">F-type ATPases have 2 components, CF(1) - the catalytic core - and CF(0) - the membrane proton channel. CF(1) has five subunits: alpha(3), beta(3), gamma(1), delta(1), epsilon(1). CF(0) has three main subunits: a, b and c.</text>
</comment>
<evidence type="ECO:0000256" key="4">
    <source>
        <dbReference type="ARBA" id="ARBA00022448"/>
    </source>
</evidence>
<dbReference type="OrthoDB" id="9812769at2"/>
<dbReference type="EMBL" id="FQWQ01000001">
    <property type="protein sequence ID" value="SHG93470.1"/>
    <property type="molecule type" value="Genomic_DNA"/>
</dbReference>
<dbReference type="AlphaFoldDB" id="A0A1M5NVD9"/>
<keyword evidence="10" id="KW-1003">Cell membrane</keyword>
<evidence type="ECO:0000256" key="3">
    <source>
        <dbReference type="ARBA" id="ARBA00007681"/>
    </source>
</evidence>
<comment type="similarity">
    <text evidence="3 10">Belongs to the ATPase gamma chain family.</text>
</comment>
<keyword evidence="5 10" id="KW-0375">Hydrogen ion transport</keyword>
<name>A0A1M5NVD9_9BACT</name>
<gene>
    <name evidence="10" type="primary">atpG</name>
    <name evidence="11" type="ORF">SAMN04488109_2534</name>
</gene>
<dbReference type="InterPro" id="IPR035968">
    <property type="entry name" value="ATP_synth_F1_ATPase_gsu"/>
</dbReference>
<dbReference type="SUPFAM" id="SSF52943">
    <property type="entry name" value="ATP synthase (F1-ATPase), gamma subunit"/>
    <property type="match status" value="1"/>
</dbReference>
<dbReference type="GO" id="GO:0045259">
    <property type="term" value="C:proton-transporting ATP synthase complex"/>
    <property type="evidence" value="ECO:0007669"/>
    <property type="project" value="UniProtKB-KW"/>
</dbReference>
<evidence type="ECO:0000256" key="2">
    <source>
        <dbReference type="ARBA" id="ARBA00004170"/>
    </source>
</evidence>
<keyword evidence="7 10" id="KW-0472">Membrane</keyword>
<dbReference type="InterPro" id="IPR023632">
    <property type="entry name" value="ATP_synth_F1_gsu_CS"/>
</dbReference>
<reference evidence="11 12" key="1">
    <citation type="submission" date="2016-11" db="EMBL/GenBank/DDBJ databases">
        <authorList>
            <person name="Jaros S."/>
            <person name="Januszkiewicz K."/>
            <person name="Wedrychowicz H."/>
        </authorList>
    </citation>
    <scope>NUCLEOTIDE SEQUENCE [LARGE SCALE GENOMIC DNA]</scope>
    <source>
        <strain evidence="11 12">DSM 24574</strain>
    </source>
</reference>
<dbReference type="HAMAP" id="MF_00815">
    <property type="entry name" value="ATP_synth_gamma_bact"/>
    <property type="match status" value="1"/>
</dbReference>
<dbReference type="GO" id="GO:0046933">
    <property type="term" value="F:proton-transporting ATP synthase activity, rotational mechanism"/>
    <property type="evidence" value="ECO:0007669"/>
    <property type="project" value="UniProtKB-UniRule"/>
</dbReference>
<comment type="function">
    <text evidence="1 10">Produces ATP from ADP in the presence of a proton gradient across the membrane. The gamma chain is believed to be important in regulating ATPase activity and the flow of protons through the CF(0) complex.</text>
</comment>
<dbReference type="GO" id="GO:0005524">
    <property type="term" value="F:ATP binding"/>
    <property type="evidence" value="ECO:0007669"/>
    <property type="project" value="UniProtKB-UniRule"/>
</dbReference>